<evidence type="ECO:0000256" key="1">
    <source>
        <dbReference type="SAM" id="MobiDB-lite"/>
    </source>
</evidence>
<dbReference type="PANTHER" id="PTHR45023">
    <property type="match status" value="1"/>
</dbReference>
<feature type="compositionally biased region" description="Polar residues" evidence="1">
    <location>
        <begin position="133"/>
        <end position="152"/>
    </location>
</feature>
<dbReference type="Proteomes" id="UP000594263">
    <property type="component" value="Unplaced"/>
</dbReference>
<evidence type="ECO:0000313" key="3">
    <source>
        <dbReference type="EnsemblPlants" id="Kaladp0095s0118.1.v1.1"/>
    </source>
</evidence>
<organism evidence="3 4">
    <name type="scientific">Kalanchoe fedtschenkoi</name>
    <name type="common">Lavender scallops</name>
    <name type="synonym">South American air plant</name>
    <dbReference type="NCBI Taxonomy" id="63787"/>
    <lineage>
        <taxon>Eukaryota</taxon>
        <taxon>Viridiplantae</taxon>
        <taxon>Streptophyta</taxon>
        <taxon>Embryophyta</taxon>
        <taxon>Tracheophyta</taxon>
        <taxon>Spermatophyta</taxon>
        <taxon>Magnoliopsida</taxon>
        <taxon>eudicotyledons</taxon>
        <taxon>Gunneridae</taxon>
        <taxon>Pentapetalae</taxon>
        <taxon>Saxifragales</taxon>
        <taxon>Crassulaceae</taxon>
        <taxon>Kalanchoe</taxon>
    </lineage>
</organism>
<proteinExistence type="predicted"/>
<dbReference type="EnsemblPlants" id="Kaladp0095s0118.1.v1.1">
    <property type="protein sequence ID" value="Kaladp0095s0118.1.v1.1"/>
    <property type="gene ID" value="Kaladp0095s0118.v1.1"/>
</dbReference>
<evidence type="ECO:0000259" key="2">
    <source>
        <dbReference type="Pfam" id="PF14303"/>
    </source>
</evidence>
<reference evidence="3" key="1">
    <citation type="submission" date="2021-01" db="UniProtKB">
        <authorList>
            <consortium name="EnsemblPlants"/>
        </authorList>
    </citation>
    <scope>IDENTIFICATION</scope>
</reference>
<feature type="compositionally biased region" description="Basic residues" evidence="1">
    <location>
        <begin position="173"/>
        <end position="184"/>
    </location>
</feature>
<accession>A0A7N0UYS1</accession>
<sequence length="260" mass="29728">MSHPSIAPHPNRPTEGDQDHVIVAENEVPPTATQEKSSCSVKWTAEEEEMLISAWLTISNDSVIGNAQTRGSFWGRVTDYFNTYCKTKIEREESQIKPHYYFLMSQKKEFPYTHIWEMVKDEPKWAAQIEAQNASKKAKTSESGAYTSSSNSDADEYSYGGNESESRPIGQKTTKRKVKEKGKKNVTESVNVEFENRWKRLEEFQAQELAVLNEIKNKAKDDTLRADYEILMKDTTTMSDQQLAIHNHMCSIIKARHGIP</sequence>
<feature type="domain" description="No apical meristem-associated C-terminal" evidence="2">
    <location>
        <begin position="108"/>
        <end position="242"/>
    </location>
</feature>
<dbReference type="OMA" id="THIWEMV"/>
<dbReference type="AlphaFoldDB" id="A0A7N0UYS1"/>
<dbReference type="PANTHER" id="PTHR45023:SF4">
    <property type="entry name" value="GLYCINE-RICH PROTEIN-RELATED"/>
    <property type="match status" value="1"/>
</dbReference>
<name>A0A7N0UYS1_KALFE</name>
<protein>
    <recommendedName>
        <fullName evidence="2">No apical meristem-associated C-terminal domain-containing protein</fullName>
    </recommendedName>
</protein>
<feature type="region of interest" description="Disordered" evidence="1">
    <location>
        <begin position="133"/>
        <end position="184"/>
    </location>
</feature>
<evidence type="ECO:0000313" key="4">
    <source>
        <dbReference type="Proteomes" id="UP000594263"/>
    </source>
</evidence>
<dbReference type="InterPro" id="IPR029466">
    <property type="entry name" value="NAM-associated_C"/>
</dbReference>
<keyword evidence="4" id="KW-1185">Reference proteome</keyword>
<dbReference type="Pfam" id="PF14303">
    <property type="entry name" value="NAM-associated"/>
    <property type="match status" value="1"/>
</dbReference>
<dbReference type="Gramene" id="Kaladp0095s0118.1.v1.1">
    <property type="protein sequence ID" value="Kaladp0095s0118.1.v1.1"/>
    <property type="gene ID" value="Kaladp0095s0118.v1.1"/>
</dbReference>